<dbReference type="Gene3D" id="3.40.50.720">
    <property type="entry name" value="NAD(P)-binding Rossmann-like Domain"/>
    <property type="match status" value="1"/>
</dbReference>
<evidence type="ECO:0000313" key="4">
    <source>
        <dbReference type="Proteomes" id="UP000186594"/>
    </source>
</evidence>
<protein>
    <recommendedName>
        <fullName evidence="5">Oxidoreductase</fullName>
    </recommendedName>
</protein>
<evidence type="ECO:0000313" key="3">
    <source>
        <dbReference type="EMBL" id="OLL24696.1"/>
    </source>
</evidence>
<dbReference type="Pfam" id="PF01408">
    <property type="entry name" value="GFO_IDH_MocA"/>
    <property type="match status" value="1"/>
</dbReference>
<dbReference type="PANTHER" id="PTHR43249">
    <property type="entry name" value="UDP-N-ACETYL-2-AMINO-2-DEOXY-D-GLUCURONATE OXIDASE"/>
    <property type="match status" value="1"/>
</dbReference>
<comment type="caution">
    <text evidence="3">The sequence shown here is derived from an EMBL/GenBank/DDBJ whole genome shotgun (WGS) entry which is preliminary data.</text>
</comment>
<dbReference type="SUPFAM" id="SSF51735">
    <property type="entry name" value="NAD(P)-binding Rossmann-fold domains"/>
    <property type="match status" value="1"/>
</dbReference>
<dbReference type="OMA" id="CTIARYN"/>
<gene>
    <name evidence="3" type="ORF">NEOLI_003179</name>
</gene>
<evidence type="ECO:0000259" key="2">
    <source>
        <dbReference type="Pfam" id="PF08635"/>
    </source>
</evidence>
<reference evidence="3 4" key="1">
    <citation type="submission" date="2016-04" db="EMBL/GenBank/DDBJ databases">
        <title>Evolutionary innovation and constraint leading to complex multicellularity in the Ascomycota.</title>
        <authorList>
            <person name="Cisse O."/>
            <person name="Nguyen A."/>
            <person name="Hewitt D.A."/>
            <person name="Jedd G."/>
            <person name="Stajich J.E."/>
        </authorList>
    </citation>
    <scope>NUCLEOTIDE SEQUENCE [LARGE SCALE GENOMIC DNA]</scope>
    <source>
        <strain evidence="3 4">DAH-3</strain>
    </source>
</reference>
<evidence type="ECO:0008006" key="5">
    <source>
        <dbReference type="Google" id="ProtNLM"/>
    </source>
</evidence>
<evidence type="ECO:0000259" key="1">
    <source>
        <dbReference type="Pfam" id="PF01408"/>
    </source>
</evidence>
<dbReference type="InterPro" id="IPR036291">
    <property type="entry name" value="NAD(P)-bd_dom_sf"/>
</dbReference>
<dbReference type="InterPro" id="IPR013944">
    <property type="entry name" value="OxRdtase_put_C"/>
</dbReference>
<proteinExistence type="predicted"/>
<dbReference type="PANTHER" id="PTHR43249:SF1">
    <property type="entry name" value="D-GLUCOSIDE 3-DEHYDROGENASE"/>
    <property type="match status" value="1"/>
</dbReference>
<feature type="domain" description="Gfo/Idh/MocA-like oxidoreductase N-terminal" evidence="1">
    <location>
        <begin position="37"/>
        <end position="186"/>
    </location>
</feature>
<dbReference type="InterPro" id="IPR000683">
    <property type="entry name" value="Gfo/Idh/MocA-like_OxRdtase_N"/>
</dbReference>
<dbReference type="OrthoDB" id="10250282at2759"/>
<dbReference type="SUPFAM" id="SSF55347">
    <property type="entry name" value="Glyceraldehyde-3-phosphate dehydrogenase-like, C-terminal domain"/>
    <property type="match status" value="1"/>
</dbReference>
<dbReference type="STRING" id="1198029.A0A1U7LPV1"/>
<dbReference type="AlphaFoldDB" id="A0A1U7LPV1"/>
<dbReference type="Proteomes" id="UP000186594">
    <property type="component" value="Unassembled WGS sequence"/>
</dbReference>
<dbReference type="InterPro" id="IPR052515">
    <property type="entry name" value="Gfo/Idh/MocA_Oxidoreductase"/>
</dbReference>
<feature type="domain" description="Oxidoreductase putative C-terminal" evidence="2">
    <location>
        <begin position="189"/>
        <end position="330"/>
    </location>
</feature>
<dbReference type="Gene3D" id="3.30.360.10">
    <property type="entry name" value="Dihydrodipicolinate Reductase, domain 2"/>
    <property type="match status" value="1"/>
</dbReference>
<sequence>MTGRLPRKPLIRRQSTLDSNFAMDQQPPPLEGPSFPIAYIGAGGINFGSAEGPWNHSFRFEHKLGPRLCVQTIVDPAISTSEIVLNNKRASFVEKAYRDTITHQSIPKYIEASKNSGIFPKIVVIGAPPQFRGCLIENRNAEQLLSKAFPEVAMFIEKPISTATVEEARALDNYFKEHKHIVSVGYMFRYLKVVSQLREIIQSKKLRVITISARYAPTYPEISKRFWWDKTGACGPIVEQATHFVDLCRFIGGEINLDTVMAHAVEYDEEPGELQMISADEKSVPGERRIPRATNAIWKFTSGAVGHLQHVVALHGNRFEASIDVFCDGFRFHLRDLYTTPILLVRTPMNDNDIVYDFPDDDPYFGEISTLVDAVETGDRSQILSSFEDAMKTYEATWAIRLASERTTAERRARSKKQMPK</sequence>
<keyword evidence="4" id="KW-1185">Reference proteome</keyword>
<name>A0A1U7LPV1_NEOID</name>
<dbReference type="EMBL" id="LXFE01000673">
    <property type="protein sequence ID" value="OLL24696.1"/>
    <property type="molecule type" value="Genomic_DNA"/>
</dbReference>
<dbReference type="GO" id="GO:0000166">
    <property type="term" value="F:nucleotide binding"/>
    <property type="evidence" value="ECO:0007669"/>
    <property type="project" value="InterPro"/>
</dbReference>
<accession>A0A1U7LPV1</accession>
<organism evidence="3 4">
    <name type="scientific">Neolecta irregularis (strain DAH-3)</name>
    <dbReference type="NCBI Taxonomy" id="1198029"/>
    <lineage>
        <taxon>Eukaryota</taxon>
        <taxon>Fungi</taxon>
        <taxon>Dikarya</taxon>
        <taxon>Ascomycota</taxon>
        <taxon>Taphrinomycotina</taxon>
        <taxon>Neolectales</taxon>
        <taxon>Neolectaceae</taxon>
        <taxon>Neolecta</taxon>
    </lineage>
</organism>
<dbReference type="Pfam" id="PF08635">
    <property type="entry name" value="ox_reductase_C"/>
    <property type="match status" value="1"/>
</dbReference>